<dbReference type="InterPro" id="IPR027417">
    <property type="entry name" value="P-loop_NTPase"/>
</dbReference>
<dbReference type="InterPro" id="IPR003593">
    <property type="entry name" value="AAA+_ATPase"/>
</dbReference>
<proteinExistence type="inferred from homology"/>
<dbReference type="EMBL" id="CP009687">
    <property type="protein sequence ID" value="AKL95383.1"/>
    <property type="molecule type" value="Genomic_DNA"/>
</dbReference>
<dbReference type="SMART" id="SM00382">
    <property type="entry name" value="AAA"/>
    <property type="match status" value="1"/>
</dbReference>
<dbReference type="Gene3D" id="3.40.50.300">
    <property type="entry name" value="P-loop containing nucleotide triphosphate hydrolases"/>
    <property type="match status" value="1"/>
</dbReference>
<evidence type="ECO:0000256" key="1">
    <source>
        <dbReference type="ARBA" id="ARBA00010378"/>
    </source>
</evidence>
<dbReference type="Pfam" id="PF00004">
    <property type="entry name" value="AAA"/>
    <property type="match status" value="1"/>
</dbReference>
<dbReference type="SUPFAM" id="SSF52540">
    <property type="entry name" value="P-loop containing nucleoside triphosphate hydrolases"/>
    <property type="match status" value="1"/>
</dbReference>
<dbReference type="CDD" id="cd00009">
    <property type="entry name" value="AAA"/>
    <property type="match status" value="1"/>
</dbReference>
<dbReference type="PANTHER" id="PTHR43392">
    <property type="entry name" value="AAA-TYPE ATPASE FAMILY PROTEIN / ANKYRIN REPEAT FAMILY PROTEIN"/>
    <property type="match status" value="1"/>
</dbReference>
<dbReference type="PANTHER" id="PTHR43392:SF2">
    <property type="entry name" value="AAA-TYPE ATPASE FAMILY PROTEIN _ ANKYRIN REPEAT FAMILY PROTEIN"/>
    <property type="match status" value="1"/>
</dbReference>
<evidence type="ECO:0000256" key="2">
    <source>
        <dbReference type="ARBA" id="ARBA00022741"/>
    </source>
</evidence>
<dbReference type="GO" id="GO:0005524">
    <property type="term" value="F:ATP binding"/>
    <property type="evidence" value="ECO:0007669"/>
    <property type="project" value="UniProtKB-KW"/>
</dbReference>
<dbReference type="Gene3D" id="1.10.8.60">
    <property type="match status" value="1"/>
</dbReference>
<name>A0A0D8IEP8_9CLOT</name>
<protein>
    <submittedName>
        <fullName evidence="4">Stage V sporulation protein K</fullName>
    </submittedName>
</protein>
<dbReference type="STRING" id="84022.CACET_c19350"/>
<dbReference type="PATRIC" id="fig|84022.5.peg.40"/>
<evidence type="ECO:0000313" key="5">
    <source>
        <dbReference type="Proteomes" id="UP000035704"/>
    </source>
</evidence>
<comment type="similarity">
    <text evidence="1">Belongs to the CbxX/CfxQ family.</text>
</comment>
<dbReference type="AlphaFoldDB" id="A0A0D8IEP8"/>
<evidence type="ECO:0000313" key="4">
    <source>
        <dbReference type="EMBL" id="AKL95383.1"/>
    </source>
</evidence>
<dbReference type="InterPro" id="IPR000641">
    <property type="entry name" value="CbxX/CfxQ"/>
</dbReference>
<dbReference type="InterPro" id="IPR003959">
    <property type="entry name" value="ATPase_AAA_core"/>
</dbReference>
<keyword evidence="3" id="KW-0067">ATP-binding</keyword>
<dbReference type="InterPro" id="IPR041627">
    <property type="entry name" value="AAA_lid_6"/>
</dbReference>
<dbReference type="OrthoDB" id="9806903at2"/>
<dbReference type="Proteomes" id="UP000035704">
    <property type="component" value="Chromosome"/>
</dbReference>
<reference evidence="4 5" key="1">
    <citation type="submission" date="2014-10" db="EMBL/GenBank/DDBJ databases">
        <title>Genome sequence of Clostridium aceticum DSM 1496.</title>
        <authorList>
            <person name="Poehlein A."/>
            <person name="Schiel-Bengelsdorf B."/>
            <person name="Gottschalk G."/>
            <person name="Duerre P."/>
            <person name="Daniel R."/>
        </authorList>
    </citation>
    <scope>NUCLEOTIDE SEQUENCE [LARGE SCALE GENOMIC DNA]</scope>
    <source>
        <strain evidence="4 5">DSM 1496</strain>
    </source>
</reference>
<evidence type="ECO:0000256" key="3">
    <source>
        <dbReference type="ARBA" id="ARBA00022840"/>
    </source>
</evidence>
<dbReference type="KEGG" id="cace:CACET_c19350"/>
<dbReference type="Pfam" id="PF17866">
    <property type="entry name" value="AAA_lid_6"/>
    <property type="match status" value="1"/>
</dbReference>
<sequence>MTNKVKKEVDHLYQLVRNGSIGSNEFLNHLMNQSQNLKEGSKTSERNNVESLEEVIKELEQLIGLHDVKNMVNEIIAYVEIQQKRRLQGLNASPLVLHMIFKGNPGTGKTTVARLLGRIFKAMGLLEKGHMIEIERADLVGEYIGHTALKVREQVKQGLGGILFIDEAYSLARGGEKDFGKEAIDALVKAMEDHKDEFILVLAGYQEEMENFLSINPGLKSRFPIHIDFKDYSIDELVEIAESMVDERQYTISKPAKAKLYHILASKRRSDERYAGNARLVRNLIEKSIRKQAVRLKPQSFCTREDLMLLKKEDFMDGENQ</sequence>
<dbReference type="GO" id="GO:0016887">
    <property type="term" value="F:ATP hydrolysis activity"/>
    <property type="evidence" value="ECO:0007669"/>
    <property type="project" value="InterPro"/>
</dbReference>
<organism evidence="4 5">
    <name type="scientific">Clostridium aceticum</name>
    <dbReference type="NCBI Taxonomy" id="84022"/>
    <lineage>
        <taxon>Bacteria</taxon>
        <taxon>Bacillati</taxon>
        <taxon>Bacillota</taxon>
        <taxon>Clostridia</taxon>
        <taxon>Eubacteriales</taxon>
        <taxon>Clostridiaceae</taxon>
        <taxon>Clostridium</taxon>
    </lineage>
</organism>
<dbReference type="InterPro" id="IPR050773">
    <property type="entry name" value="CbxX/CfxQ_RuBisCO_ESX"/>
</dbReference>
<keyword evidence="5" id="KW-1185">Reference proteome</keyword>
<keyword evidence="2" id="KW-0547">Nucleotide-binding</keyword>
<dbReference type="PRINTS" id="PR00819">
    <property type="entry name" value="CBXCFQXSUPER"/>
</dbReference>
<gene>
    <name evidence="4" type="primary">spoVK</name>
    <name evidence="4" type="ORF">CACET_c19350</name>
</gene>
<dbReference type="FunFam" id="3.40.50.300:FF:000216">
    <property type="entry name" value="Type VII secretion ATPase EccA"/>
    <property type="match status" value="1"/>
</dbReference>
<accession>A0A0D8IEP8</accession>